<dbReference type="Proteomes" id="UP000275078">
    <property type="component" value="Unassembled WGS sequence"/>
</dbReference>
<evidence type="ECO:0000313" key="3">
    <source>
        <dbReference type="Proteomes" id="UP000275078"/>
    </source>
</evidence>
<feature type="compositionally biased region" description="Basic and acidic residues" evidence="1">
    <location>
        <begin position="10"/>
        <end position="35"/>
    </location>
</feature>
<keyword evidence="3" id="KW-1185">Reference proteome</keyword>
<name>A0A3N4IFD1_ASCIM</name>
<protein>
    <submittedName>
        <fullName evidence="2">Uncharacterized protein</fullName>
    </submittedName>
</protein>
<dbReference type="OrthoDB" id="3913483at2759"/>
<proteinExistence type="predicted"/>
<feature type="compositionally biased region" description="Basic and acidic residues" evidence="1">
    <location>
        <begin position="89"/>
        <end position="117"/>
    </location>
</feature>
<sequence length="132" mass="14620">MSNVENTYHMSKEQLRKLESRTSARNDGNIPKDSEAAFMQSVIDKERAHNSSNPQLEMPDMPPPVEGPESYRDESKTSVGVGGRINSHASKETRRDPATQESGVRIDGKEWGKETASDTHPLSKGRMGGHQD</sequence>
<dbReference type="EMBL" id="ML119659">
    <property type="protein sequence ID" value="RPA84316.1"/>
    <property type="molecule type" value="Genomic_DNA"/>
</dbReference>
<accession>A0A3N4IFD1</accession>
<evidence type="ECO:0000313" key="2">
    <source>
        <dbReference type="EMBL" id="RPA84316.1"/>
    </source>
</evidence>
<reference evidence="2 3" key="1">
    <citation type="journal article" date="2018" name="Nat. Ecol. Evol.">
        <title>Pezizomycetes genomes reveal the molecular basis of ectomycorrhizal truffle lifestyle.</title>
        <authorList>
            <person name="Murat C."/>
            <person name="Payen T."/>
            <person name="Noel B."/>
            <person name="Kuo A."/>
            <person name="Morin E."/>
            <person name="Chen J."/>
            <person name="Kohler A."/>
            <person name="Krizsan K."/>
            <person name="Balestrini R."/>
            <person name="Da Silva C."/>
            <person name="Montanini B."/>
            <person name="Hainaut M."/>
            <person name="Levati E."/>
            <person name="Barry K.W."/>
            <person name="Belfiori B."/>
            <person name="Cichocki N."/>
            <person name="Clum A."/>
            <person name="Dockter R.B."/>
            <person name="Fauchery L."/>
            <person name="Guy J."/>
            <person name="Iotti M."/>
            <person name="Le Tacon F."/>
            <person name="Lindquist E.A."/>
            <person name="Lipzen A."/>
            <person name="Malagnac F."/>
            <person name="Mello A."/>
            <person name="Molinier V."/>
            <person name="Miyauchi S."/>
            <person name="Poulain J."/>
            <person name="Riccioni C."/>
            <person name="Rubini A."/>
            <person name="Sitrit Y."/>
            <person name="Splivallo R."/>
            <person name="Traeger S."/>
            <person name="Wang M."/>
            <person name="Zifcakova L."/>
            <person name="Wipf D."/>
            <person name="Zambonelli A."/>
            <person name="Paolocci F."/>
            <person name="Nowrousian M."/>
            <person name="Ottonello S."/>
            <person name="Baldrian P."/>
            <person name="Spatafora J.W."/>
            <person name="Henrissat B."/>
            <person name="Nagy L.G."/>
            <person name="Aury J.M."/>
            <person name="Wincker P."/>
            <person name="Grigoriev I.V."/>
            <person name="Bonfante P."/>
            <person name="Martin F.M."/>
        </authorList>
    </citation>
    <scope>NUCLEOTIDE SEQUENCE [LARGE SCALE GENOMIC DNA]</scope>
    <source>
        <strain evidence="2 3">RN42</strain>
    </source>
</reference>
<feature type="region of interest" description="Disordered" evidence="1">
    <location>
        <begin position="1"/>
        <end position="132"/>
    </location>
</feature>
<gene>
    <name evidence="2" type="ORF">BJ508DRAFT_359696</name>
</gene>
<dbReference type="AlphaFoldDB" id="A0A3N4IFD1"/>
<organism evidence="2 3">
    <name type="scientific">Ascobolus immersus RN42</name>
    <dbReference type="NCBI Taxonomy" id="1160509"/>
    <lineage>
        <taxon>Eukaryota</taxon>
        <taxon>Fungi</taxon>
        <taxon>Dikarya</taxon>
        <taxon>Ascomycota</taxon>
        <taxon>Pezizomycotina</taxon>
        <taxon>Pezizomycetes</taxon>
        <taxon>Pezizales</taxon>
        <taxon>Ascobolaceae</taxon>
        <taxon>Ascobolus</taxon>
    </lineage>
</organism>
<evidence type="ECO:0000256" key="1">
    <source>
        <dbReference type="SAM" id="MobiDB-lite"/>
    </source>
</evidence>